<feature type="region of interest" description="Disordered" evidence="1">
    <location>
        <begin position="150"/>
        <end position="174"/>
    </location>
</feature>
<proteinExistence type="predicted"/>
<keyword evidence="4" id="KW-1185">Reference proteome</keyword>
<dbReference type="PANTHER" id="PTHR37751:SF3">
    <property type="entry name" value="DUF3741 DOMAIN-CONTAINING PROTEIN"/>
    <property type="match status" value="1"/>
</dbReference>
<dbReference type="Proteomes" id="UP000694251">
    <property type="component" value="Chromosome 12"/>
</dbReference>
<name>A0A8T1YJL3_ARASU</name>
<feature type="compositionally biased region" description="Polar residues" evidence="1">
    <location>
        <begin position="158"/>
        <end position="174"/>
    </location>
</feature>
<feature type="compositionally biased region" description="Basic and acidic residues" evidence="1">
    <location>
        <begin position="278"/>
        <end position="290"/>
    </location>
</feature>
<evidence type="ECO:0000259" key="2">
    <source>
        <dbReference type="Pfam" id="PF14383"/>
    </source>
</evidence>
<gene>
    <name evidence="3" type="ORF">ISN44_As12g016060</name>
</gene>
<feature type="region of interest" description="Disordered" evidence="1">
    <location>
        <begin position="46"/>
        <end position="77"/>
    </location>
</feature>
<evidence type="ECO:0000313" key="3">
    <source>
        <dbReference type="EMBL" id="KAG7546219.1"/>
    </source>
</evidence>
<evidence type="ECO:0000256" key="1">
    <source>
        <dbReference type="SAM" id="MobiDB-lite"/>
    </source>
</evidence>
<dbReference type="InterPro" id="IPR032795">
    <property type="entry name" value="DUF3741-assoc"/>
</dbReference>
<dbReference type="Pfam" id="PF14383">
    <property type="entry name" value="VARLMGL"/>
    <property type="match status" value="1"/>
</dbReference>
<accession>A0A8T1YJL3</accession>
<dbReference type="AlphaFoldDB" id="A0A8T1YJL3"/>
<comment type="caution">
    <text evidence="3">The sequence shown here is derived from an EMBL/GenBank/DDBJ whole genome shotgun (WGS) entry which is preliminary data.</text>
</comment>
<feature type="region of interest" description="Disordered" evidence="1">
    <location>
        <begin position="1"/>
        <end position="22"/>
    </location>
</feature>
<dbReference type="EMBL" id="JAEFBJ010000012">
    <property type="protein sequence ID" value="KAG7546219.1"/>
    <property type="molecule type" value="Genomic_DNA"/>
</dbReference>
<evidence type="ECO:0000313" key="4">
    <source>
        <dbReference type="Proteomes" id="UP000694251"/>
    </source>
</evidence>
<sequence length="469" mass="53285">MGRGWYNGGRSTCSSKGKKKSNEANGCVTALYHFFHFHHFYFPSRHHHHQPSSVDSHSRNPKGLVAPRNSLDLTEESPLSTKYKLENESLNIHVGRKNSTLRALLVDTSSNNCNSPRTKTPNVVARLMGLDLLPDNLDLTRSPRNEVRRHRLSGTGSGTRSLPASPRISSDSGNCRLSLQLNKENKHEEFARRRLKELKQDEQTPSPRHNGRQIKERVTTTRKFGMDITNLLENKRAGTAQNRIEHSRFSQKENTTRTNPTFVLRQDHISQQPKKVTLSKDFKDNLKRANEQSLRPITGWKKTESESKVSPHPTPNNRNKQRKAFISISTPSKSSDCCDIIEKKQCKKISGASSCFSATERPRKQIKRAEEPERKADATICSGQMYKYEKKLPQEPPSSNFYDSTTITTTLANARDTKKDISGTKKLEEEEEWVVAEIERQIVDALVQEVVEATSFMGLNANAVRFVRH</sequence>
<organism evidence="3 4">
    <name type="scientific">Arabidopsis suecica</name>
    <name type="common">Swedish thale-cress</name>
    <name type="synonym">Cardaminopsis suecica</name>
    <dbReference type="NCBI Taxonomy" id="45249"/>
    <lineage>
        <taxon>Eukaryota</taxon>
        <taxon>Viridiplantae</taxon>
        <taxon>Streptophyta</taxon>
        <taxon>Embryophyta</taxon>
        <taxon>Tracheophyta</taxon>
        <taxon>Spermatophyta</taxon>
        <taxon>Magnoliopsida</taxon>
        <taxon>eudicotyledons</taxon>
        <taxon>Gunneridae</taxon>
        <taxon>Pentapetalae</taxon>
        <taxon>rosids</taxon>
        <taxon>malvids</taxon>
        <taxon>Brassicales</taxon>
        <taxon>Brassicaceae</taxon>
        <taxon>Camelineae</taxon>
        <taxon>Arabidopsis</taxon>
    </lineage>
</organism>
<reference evidence="3 4" key="1">
    <citation type="submission" date="2020-12" db="EMBL/GenBank/DDBJ databases">
        <title>Concerted genomic and epigenomic changes stabilize Arabidopsis allopolyploids.</title>
        <authorList>
            <person name="Chen Z."/>
        </authorList>
    </citation>
    <scope>NUCLEOTIDE SEQUENCE [LARGE SCALE GENOMIC DNA]</scope>
    <source>
        <strain evidence="3">As9502</strain>
        <tissue evidence="3">Leaf</tissue>
    </source>
</reference>
<dbReference type="PANTHER" id="PTHR37751">
    <property type="entry name" value="LOW PROTEIN: M-PHASE INDUCER PHOSPHATASE-LIKE PROTEIN"/>
    <property type="match status" value="1"/>
</dbReference>
<protein>
    <submittedName>
        <fullName evidence="3">DUF3741-associated sequence motif</fullName>
    </submittedName>
</protein>
<feature type="domain" description="DUF3741" evidence="2">
    <location>
        <begin position="109"/>
        <end position="136"/>
    </location>
</feature>
<dbReference type="OrthoDB" id="1939700at2759"/>
<feature type="region of interest" description="Disordered" evidence="1">
    <location>
        <begin position="247"/>
        <end position="322"/>
    </location>
</feature>